<keyword evidence="1" id="KW-0472">Membrane</keyword>
<keyword evidence="1" id="KW-0812">Transmembrane</keyword>
<dbReference type="AlphaFoldDB" id="A0A380W919"/>
<sequence>MIGTVRTWERAARLANLMGAICLLLSLQAMPSDFRFVTETNASLMPGDDAATSHAYAVCIRDRTMAAVDSRGTVFIGVRKCPDGDDAISATIVTARYPGLLYLGLVLLILGFLSQFLMTFRPILRSRKIVLDSVTLPQ</sequence>
<proteinExistence type="predicted"/>
<evidence type="ECO:0000313" key="3">
    <source>
        <dbReference type="Proteomes" id="UP000254343"/>
    </source>
</evidence>
<gene>
    <name evidence="2" type="ORF">NCTC12722_02693</name>
</gene>
<dbReference type="RefSeq" id="WP_002716306.1">
    <property type="nucleotide sequence ID" value="NZ_UFSI01000001.1"/>
</dbReference>
<organism evidence="2 3">
    <name type="scientific">Afipia felis</name>
    <name type="common">Cat scratch disease bacillus</name>
    <dbReference type="NCBI Taxonomy" id="1035"/>
    <lineage>
        <taxon>Bacteria</taxon>
        <taxon>Pseudomonadati</taxon>
        <taxon>Pseudomonadota</taxon>
        <taxon>Alphaproteobacteria</taxon>
        <taxon>Hyphomicrobiales</taxon>
        <taxon>Nitrobacteraceae</taxon>
        <taxon>Afipia</taxon>
    </lineage>
</organism>
<name>A0A380W919_AFIFE</name>
<reference evidence="2 3" key="1">
    <citation type="submission" date="2018-06" db="EMBL/GenBank/DDBJ databases">
        <authorList>
            <consortium name="Pathogen Informatics"/>
            <person name="Doyle S."/>
        </authorList>
    </citation>
    <scope>NUCLEOTIDE SEQUENCE [LARGE SCALE GENOMIC DNA]</scope>
    <source>
        <strain evidence="2 3">NCTC12722</strain>
    </source>
</reference>
<dbReference type="EMBL" id="UIGB01000001">
    <property type="protein sequence ID" value="SUU85480.1"/>
    <property type="molecule type" value="Genomic_DNA"/>
</dbReference>
<evidence type="ECO:0000313" key="2">
    <source>
        <dbReference type="EMBL" id="SUU85480.1"/>
    </source>
</evidence>
<protein>
    <submittedName>
        <fullName evidence="2">Uncharacterized protein</fullName>
    </submittedName>
</protein>
<dbReference type="Proteomes" id="UP000254343">
    <property type="component" value="Unassembled WGS sequence"/>
</dbReference>
<evidence type="ECO:0000256" key="1">
    <source>
        <dbReference type="SAM" id="Phobius"/>
    </source>
</evidence>
<accession>A0A380W919</accession>
<feature type="transmembrane region" description="Helical" evidence="1">
    <location>
        <begin position="99"/>
        <end position="118"/>
    </location>
</feature>
<keyword evidence="1" id="KW-1133">Transmembrane helix</keyword>